<protein>
    <submittedName>
        <fullName evidence="4">SDR family oxidoreductase</fullName>
    </submittedName>
    <submittedName>
        <fullName evidence="3">Short-chain dehydrogenase/reductase SDR</fullName>
    </submittedName>
</protein>
<dbReference type="Gene3D" id="3.40.50.720">
    <property type="entry name" value="NAD(P)-binding Rossmann-like Domain"/>
    <property type="match status" value="1"/>
</dbReference>
<reference evidence="4 5" key="2">
    <citation type="submission" date="2018-12" db="EMBL/GenBank/DDBJ databases">
        <title>Complete genome sequence of Streptomyces ficellus NRRL8067, the producer of ficellomycin, feldamycin and nojirimycin.</title>
        <authorList>
            <person name="Zhang H."/>
            <person name="Yue R."/>
            <person name="Liu Y."/>
            <person name="Li M."/>
            <person name="Mu H."/>
            <person name="Zhang J."/>
        </authorList>
    </citation>
    <scope>NUCLEOTIDE SEQUENCE [LARGE SCALE GENOMIC DNA]</scope>
    <source>
        <strain evidence="4 5">NRRL 8067</strain>
    </source>
</reference>
<dbReference type="RefSeq" id="WP_156691677.1">
    <property type="nucleotide sequence ID" value="NZ_CP034279.1"/>
</dbReference>
<dbReference type="PANTHER" id="PTHR43477:SF1">
    <property type="entry name" value="DIHYDROANTICAPSIN 7-DEHYDROGENASE"/>
    <property type="match status" value="1"/>
</dbReference>
<dbReference type="Proteomes" id="UP000422572">
    <property type="component" value="Chromosome"/>
</dbReference>
<dbReference type="EMBL" id="KY454693">
    <property type="protein sequence ID" value="ARF06204.1"/>
    <property type="molecule type" value="Genomic_DNA"/>
</dbReference>
<dbReference type="SUPFAM" id="SSF51735">
    <property type="entry name" value="NAD(P)-binding Rossmann-fold domains"/>
    <property type="match status" value="1"/>
</dbReference>
<dbReference type="InterPro" id="IPR020904">
    <property type="entry name" value="Sc_DH/Rdtase_CS"/>
</dbReference>
<dbReference type="PANTHER" id="PTHR43477">
    <property type="entry name" value="DIHYDROANTICAPSIN 7-DEHYDROGENASE"/>
    <property type="match status" value="1"/>
</dbReference>
<dbReference type="PRINTS" id="PR00081">
    <property type="entry name" value="GDHRDH"/>
</dbReference>
<dbReference type="FunFam" id="3.40.50.720:FF:000084">
    <property type="entry name" value="Short-chain dehydrogenase reductase"/>
    <property type="match status" value="1"/>
</dbReference>
<comment type="similarity">
    <text evidence="1">Belongs to the short-chain dehydrogenases/reductases (SDR) family.</text>
</comment>
<dbReference type="EMBL" id="CP034279">
    <property type="protein sequence ID" value="QGV77858.1"/>
    <property type="molecule type" value="Genomic_DNA"/>
</dbReference>
<dbReference type="GO" id="GO:0016491">
    <property type="term" value="F:oxidoreductase activity"/>
    <property type="evidence" value="ECO:0007669"/>
    <property type="project" value="UniProtKB-KW"/>
</dbReference>
<keyword evidence="5" id="KW-1185">Reference proteome</keyword>
<evidence type="ECO:0000256" key="2">
    <source>
        <dbReference type="ARBA" id="ARBA00023002"/>
    </source>
</evidence>
<evidence type="ECO:0000313" key="5">
    <source>
        <dbReference type="Proteomes" id="UP000422572"/>
    </source>
</evidence>
<dbReference type="InterPro" id="IPR002347">
    <property type="entry name" value="SDR_fam"/>
</dbReference>
<keyword evidence="2" id="KW-0560">Oxidoreductase</keyword>
<proteinExistence type="inferred from homology"/>
<evidence type="ECO:0000313" key="4">
    <source>
        <dbReference type="EMBL" id="QGV77858.1"/>
    </source>
</evidence>
<dbReference type="InterPro" id="IPR036291">
    <property type="entry name" value="NAD(P)-bd_dom_sf"/>
</dbReference>
<organism evidence="3">
    <name type="scientific">Streptomyces ficellus</name>
    <dbReference type="NCBI Taxonomy" id="1977088"/>
    <lineage>
        <taxon>Bacteria</taxon>
        <taxon>Bacillati</taxon>
        <taxon>Actinomycetota</taxon>
        <taxon>Actinomycetes</taxon>
        <taxon>Kitasatosporales</taxon>
        <taxon>Streptomycetaceae</taxon>
        <taxon>Streptomyces</taxon>
    </lineage>
</organism>
<dbReference type="CDD" id="cd05233">
    <property type="entry name" value="SDR_c"/>
    <property type="match status" value="1"/>
</dbReference>
<dbReference type="AlphaFoldDB" id="A0A1W5T2E9"/>
<dbReference type="Pfam" id="PF13561">
    <property type="entry name" value="adh_short_C2"/>
    <property type="match status" value="1"/>
</dbReference>
<dbReference type="InterPro" id="IPR051122">
    <property type="entry name" value="SDR_DHRS6-like"/>
</dbReference>
<evidence type="ECO:0000256" key="1">
    <source>
        <dbReference type="ARBA" id="ARBA00006484"/>
    </source>
</evidence>
<evidence type="ECO:0000313" key="3">
    <source>
        <dbReference type="EMBL" id="ARF06204.1"/>
    </source>
</evidence>
<reference evidence="3" key="1">
    <citation type="submission" date="2017-01" db="EMBL/GenBank/DDBJ databases">
        <title>Identification and characterization of the ficellomycin biosynthesis gene cluster from Streptomyces ficellus NRRL8067.</title>
        <authorList>
            <person name="Zhang H."/>
        </authorList>
    </citation>
    <scope>NUCLEOTIDE SEQUENCE</scope>
    <source>
        <strain evidence="3">NRRL8067</strain>
    </source>
</reference>
<gene>
    <name evidence="4" type="ORF">EIZ62_06045</name>
</gene>
<dbReference type="PRINTS" id="PR00080">
    <property type="entry name" value="SDRFAMILY"/>
</dbReference>
<dbReference type="KEGG" id="sfic:EIZ62_06045"/>
<sequence length="252" mass="25938">MSDFAGLVAIVTGGASGIGLATAKLLSSRGAKVAAFDVKPDGLPDGIVGIEVDVTDDAQVRSAVDAVVERFGRLDVVVNNAGISAVGDVAGNDDDEWLRVLDVNVVGMVRVARHALPHLRRSPAAAIVNTCSIVAWAGLQQRVLYSASKGAVYAMTLAMAADHVREGIRVNCVAPGTADTPWVDRQMDQAPDPEAARAALTSFQPSGRLVTADEVAGAIAYLASPLSGASVGTVLAVDNGMHGLRLRPPAQP</sequence>
<name>A0A1W5T2E9_9ACTN</name>
<accession>A0A1W5T2E9</accession>
<dbReference type="OrthoDB" id="9789398at2"/>
<dbReference type="PROSITE" id="PS00061">
    <property type="entry name" value="ADH_SHORT"/>
    <property type="match status" value="1"/>
</dbReference>